<reference evidence="1 2" key="1">
    <citation type="journal article" date="2014" name="Nat. Genet.">
        <title>Genome and transcriptome of the porcine whipworm Trichuris suis.</title>
        <authorList>
            <person name="Jex A.R."/>
            <person name="Nejsum P."/>
            <person name="Schwarz E.M."/>
            <person name="Hu L."/>
            <person name="Young N.D."/>
            <person name="Hall R.S."/>
            <person name="Korhonen P.K."/>
            <person name="Liao S."/>
            <person name="Thamsborg S."/>
            <person name="Xia J."/>
            <person name="Xu P."/>
            <person name="Wang S."/>
            <person name="Scheerlinck J.P."/>
            <person name="Hofmann A."/>
            <person name="Sternberg P.W."/>
            <person name="Wang J."/>
            <person name="Gasser R.B."/>
        </authorList>
    </citation>
    <scope>NUCLEOTIDE SEQUENCE [LARGE SCALE GENOMIC DNA]</scope>
    <source>
        <strain evidence="1">DCEP-RM93M</strain>
    </source>
</reference>
<proteinExistence type="predicted"/>
<dbReference type="AlphaFoldDB" id="A0A085MMB1"/>
<protein>
    <submittedName>
        <fullName evidence="1">Uncharacterized protein</fullName>
    </submittedName>
</protein>
<organism evidence="1 2">
    <name type="scientific">Trichuris suis</name>
    <name type="common">pig whipworm</name>
    <dbReference type="NCBI Taxonomy" id="68888"/>
    <lineage>
        <taxon>Eukaryota</taxon>
        <taxon>Metazoa</taxon>
        <taxon>Ecdysozoa</taxon>
        <taxon>Nematoda</taxon>
        <taxon>Enoplea</taxon>
        <taxon>Dorylaimia</taxon>
        <taxon>Trichinellida</taxon>
        <taxon>Trichuridae</taxon>
        <taxon>Trichuris</taxon>
    </lineage>
</organism>
<keyword evidence="2" id="KW-1185">Reference proteome</keyword>
<accession>A0A085MMB1</accession>
<sequence length="83" mass="9296">MSYNFSSGSRFCEGKAETELEILWERIQVEHRKMDSLRKGRSTGRSRSVLINGLLTGQARRLGPSAGDTTGHHRYGALRAYAL</sequence>
<gene>
    <name evidence="1" type="ORF">M513_00583</name>
</gene>
<dbReference type="EMBL" id="KL363184">
    <property type="protein sequence ID" value="KFD58357.1"/>
    <property type="molecule type" value="Genomic_DNA"/>
</dbReference>
<dbReference type="Proteomes" id="UP000030764">
    <property type="component" value="Unassembled WGS sequence"/>
</dbReference>
<name>A0A085MMB1_9BILA</name>
<evidence type="ECO:0000313" key="2">
    <source>
        <dbReference type="Proteomes" id="UP000030764"/>
    </source>
</evidence>
<evidence type="ECO:0000313" key="1">
    <source>
        <dbReference type="EMBL" id="KFD58357.1"/>
    </source>
</evidence>